<dbReference type="PROSITE" id="PS50006">
    <property type="entry name" value="FHA_DOMAIN"/>
    <property type="match status" value="1"/>
</dbReference>
<dbReference type="GO" id="GO:0000781">
    <property type="term" value="C:chromosome, telomeric region"/>
    <property type="evidence" value="ECO:0007669"/>
    <property type="project" value="UniProtKB-SubCell"/>
</dbReference>
<feature type="compositionally biased region" description="Polar residues" evidence="13">
    <location>
        <begin position="548"/>
        <end position="559"/>
    </location>
</feature>
<evidence type="ECO:0000256" key="12">
    <source>
        <dbReference type="SAM" id="Coils"/>
    </source>
</evidence>
<dbReference type="Ensembl" id="ENSPNAT00000073258.1">
    <property type="protein sequence ID" value="ENSPNAP00000061073.1"/>
    <property type="gene ID" value="ENSPNAG00000027101.2"/>
</dbReference>
<keyword evidence="12" id="KW-0175">Coiled coil</keyword>
<dbReference type="PANTHER" id="PTHR12162:SF0">
    <property type="entry name" value="NIBRIN"/>
    <property type="match status" value="1"/>
</dbReference>
<reference evidence="16" key="3">
    <citation type="submission" date="2025-09" db="UniProtKB">
        <authorList>
            <consortium name="Ensembl"/>
        </authorList>
    </citation>
    <scope>IDENTIFICATION</scope>
</reference>
<keyword evidence="8" id="KW-0539">Nucleus</keyword>
<dbReference type="Pfam" id="PF16508">
    <property type="entry name" value="NIBRIN_BRCT_II"/>
    <property type="match status" value="1"/>
</dbReference>
<dbReference type="Proteomes" id="UP001501920">
    <property type="component" value="Chromosome 3"/>
</dbReference>
<dbReference type="GO" id="GO:0000724">
    <property type="term" value="P:double-strand break repair via homologous recombination"/>
    <property type="evidence" value="ECO:0007669"/>
    <property type="project" value="TreeGrafter"/>
</dbReference>
<evidence type="ECO:0000256" key="14">
    <source>
        <dbReference type="SAM" id="Phobius"/>
    </source>
</evidence>
<dbReference type="FunFam" id="2.60.200.20:FF:000017">
    <property type="entry name" value="Nibrin"/>
    <property type="match status" value="1"/>
</dbReference>
<feature type="region of interest" description="Disordered" evidence="13">
    <location>
        <begin position="762"/>
        <end position="783"/>
    </location>
</feature>
<dbReference type="SUPFAM" id="SSF49879">
    <property type="entry name" value="SMAD/FHA domain"/>
    <property type="match status" value="1"/>
</dbReference>
<feature type="compositionally biased region" description="Polar residues" evidence="13">
    <location>
        <begin position="629"/>
        <end position="655"/>
    </location>
</feature>
<accession>A0AAR2K9T4</accession>
<reference evidence="16 17" key="1">
    <citation type="submission" date="2020-10" db="EMBL/GenBank/DDBJ databases">
        <title>Pygocentrus nattereri (red-bellied piranha) genome, fPygNat1, primary haplotype.</title>
        <authorList>
            <person name="Myers G."/>
            <person name="Meyer A."/>
            <person name="Karagic N."/>
            <person name="Pippel M."/>
            <person name="Winkler S."/>
            <person name="Tracey A."/>
            <person name="Wood J."/>
            <person name="Formenti G."/>
            <person name="Howe K."/>
            <person name="Fedrigo O."/>
            <person name="Jarvis E.D."/>
        </authorList>
    </citation>
    <scope>NUCLEOTIDE SEQUENCE [LARGE SCALE GENOMIC DNA]</scope>
</reference>
<evidence type="ECO:0000256" key="3">
    <source>
        <dbReference type="ARBA" id="ARBA00020013"/>
    </source>
</evidence>
<evidence type="ECO:0000256" key="11">
    <source>
        <dbReference type="ARBA" id="ARBA00044757"/>
    </source>
</evidence>
<dbReference type="InterPro" id="IPR013908">
    <property type="entry name" value="Nibrin_C"/>
</dbReference>
<dbReference type="InterPro" id="IPR043014">
    <property type="entry name" value="Nibrin_BRCT2_sf"/>
</dbReference>
<dbReference type="GeneTree" id="ENSGT00390000000521"/>
<dbReference type="GO" id="GO:0007095">
    <property type="term" value="P:mitotic G2 DNA damage checkpoint signaling"/>
    <property type="evidence" value="ECO:0007669"/>
    <property type="project" value="InterPro"/>
</dbReference>
<feature type="transmembrane region" description="Helical" evidence="14">
    <location>
        <begin position="949"/>
        <end position="969"/>
    </location>
</feature>
<keyword evidence="14" id="KW-0472">Membrane</keyword>
<dbReference type="GO" id="GO:0030870">
    <property type="term" value="C:Mre11 complex"/>
    <property type="evidence" value="ECO:0007669"/>
    <property type="project" value="InterPro"/>
</dbReference>
<evidence type="ECO:0000259" key="15">
    <source>
        <dbReference type="PROSITE" id="PS50006"/>
    </source>
</evidence>
<evidence type="ECO:0000256" key="8">
    <source>
        <dbReference type="ARBA" id="ARBA00023242"/>
    </source>
</evidence>
<dbReference type="Pfam" id="PF08599">
    <property type="entry name" value="Nbs1_C"/>
    <property type="match status" value="1"/>
</dbReference>
<sequence length="1018" mass="112208">MWKLQPAESESGVFYLFPGKEYVVGRKNCDILLANDQSISRVHAKLTVTEQTVTLKDSSKYGTFINDEQLAAGSTKTLRGGDRVTFGVFQSKFRLELNSVVVCSSCVDNEGKLALSQAVQSVGGRLVSSWSQDCTHLVMPTVKVTVKTICALLCCRPIVKPEFFTELSQAVQRKETFPKSENFKPEMDEPSLAKQEVDLGPRPERKSLFKDKTFVFLNAKQMKRLSQAITCGGGRSQLLEEGSLPVSLLESAGTCVLDVGTGSSQALIPSTTKKWTDSVGQILHRNGLRFITESEIGLAAIYVSNQTYCNPCSSMDSESVRMRSAIPAATLTQNTTVDETVLPAASQNITAYVANTETSQSFSRMHGCGAIAVGETPEKCPVQAEPLRSAKPASTLSRRQLSTMEPPTTSESVKSSLTSSERVQEKKAESASSDRRNDDCVKFPDPLNSSATLKQSPQKQSALTSYFQPVSKKRSREHGADSELSEAKLSRRECEGEENEKKNATPAASLQTSHTSQKRHGTTPQSNFSASLGLGSALAMSSGPSGDHNAQNYDSNPISGSKKRKEPVQDQPSNLGVQEERTDLDDSLEELESIMSEDMDEPMQPAASKKQRLGQGESSTSSKERNPKQYHNTISSNQQRVEQQSIASKSQNLQQGVPDGANKHQNSKRKLQGSGRAADLEQDQLGSVHRKDRSESDNVKEEEVSFVEISEALNGFAKHSEVPAVKQESKGSSSASASENDTELPQRLLQVQFKCLTVNAPSRTRSDPLQNRDPNGKNFKRFRKVPVPGLHGLPSIIGGSDLVAHNRSKNTELEDWLRDAAEEEKRQEREETLGDDLFRQTRLSLAISLYRLFELWTLSQSSIERESIIWRDRQKCIQSDFPSLFLSLTLSPLAYLTLSLFSLHLFLSCFSFFFCLFPTCSLFLCLCPICSFSSCLLLSYAVFCSSCALSPFFSICLAFFLFCSCVCFLSLLRFLFLFSFSITVFLLPVTLSLFLSLSFPLSLSRSVPSCISFLPPLV</sequence>
<dbReference type="InterPro" id="IPR032429">
    <property type="entry name" value="Nibrin_BRCT2"/>
</dbReference>
<keyword evidence="14" id="KW-0812">Transmembrane</keyword>
<feature type="compositionally biased region" description="Acidic residues" evidence="13">
    <location>
        <begin position="582"/>
        <end position="601"/>
    </location>
</feature>
<feature type="compositionally biased region" description="Polar residues" evidence="13">
    <location>
        <begin position="392"/>
        <end position="407"/>
    </location>
</feature>
<keyword evidence="10" id="KW-0131">Cell cycle</keyword>
<dbReference type="GO" id="GO:0016605">
    <property type="term" value="C:PML body"/>
    <property type="evidence" value="ECO:0007669"/>
    <property type="project" value="UniProtKB-SubCell"/>
</dbReference>
<dbReference type="CDD" id="cd17741">
    <property type="entry name" value="BRCT_nibrin"/>
    <property type="match status" value="1"/>
</dbReference>
<evidence type="ECO:0000256" key="2">
    <source>
        <dbReference type="ARBA" id="ARBA00004574"/>
    </source>
</evidence>
<feature type="compositionally biased region" description="Polar residues" evidence="13">
    <location>
        <begin position="506"/>
        <end position="515"/>
    </location>
</feature>
<feature type="compositionally biased region" description="Basic and acidic residues" evidence="13">
    <location>
        <begin position="477"/>
        <end position="503"/>
    </location>
</feature>
<evidence type="ECO:0000256" key="4">
    <source>
        <dbReference type="ARBA" id="ARBA00022454"/>
    </source>
</evidence>
<evidence type="ECO:0000256" key="9">
    <source>
        <dbReference type="ARBA" id="ARBA00023254"/>
    </source>
</evidence>
<dbReference type="InterPro" id="IPR000253">
    <property type="entry name" value="FHA_dom"/>
</dbReference>
<evidence type="ECO:0000256" key="5">
    <source>
        <dbReference type="ARBA" id="ARBA00022763"/>
    </source>
</evidence>
<proteinExistence type="inferred from homology"/>
<dbReference type="SMART" id="SM01348">
    <property type="entry name" value="Nbs1_C"/>
    <property type="match status" value="1"/>
</dbReference>
<gene>
    <name evidence="16" type="primary">NBN</name>
</gene>
<keyword evidence="17" id="KW-1185">Reference proteome</keyword>
<dbReference type="CDD" id="cd22667">
    <property type="entry name" value="FHA_NBN"/>
    <property type="match status" value="1"/>
</dbReference>
<dbReference type="Pfam" id="PF00533">
    <property type="entry name" value="BRCT"/>
    <property type="match status" value="1"/>
</dbReference>
<evidence type="ECO:0000256" key="13">
    <source>
        <dbReference type="SAM" id="MobiDB-lite"/>
    </source>
</evidence>
<evidence type="ECO:0000313" key="16">
    <source>
        <dbReference type="Ensembl" id="ENSPNAP00000061073.1"/>
    </source>
</evidence>
<reference evidence="16" key="2">
    <citation type="submission" date="2025-08" db="UniProtKB">
        <authorList>
            <consortium name="Ensembl"/>
        </authorList>
    </citation>
    <scope>IDENTIFICATION</scope>
</reference>
<feature type="compositionally biased region" description="Low complexity" evidence="13">
    <location>
        <begin position="408"/>
        <end position="420"/>
    </location>
</feature>
<dbReference type="GO" id="GO:0051321">
    <property type="term" value="P:meiotic cell cycle"/>
    <property type="evidence" value="ECO:0007669"/>
    <property type="project" value="UniProtKB-KW"/>
</dbReference>
<protein>
    <recommendedName>
        <fullName evidence="3">Nibrin</fullName>
    </recommendedName>
</protein>
<feature type="region of interest" description="Disordered" evidence="13">
    <location>
        <begin position="382"/>
        <end position="703"/>
    </location>
</feature>
<keyword evidence="5" id="KW-0227">DNA damage</keyword>
<dbReference type="FunFam" id="3.40.50.10980:FF:000001">
    <property type="entry name" value="Nibrin"/>
    <property type="match status" value="1"/>
</dbReference>
<feature type="compositionally biased region" description="Polar residues" evidence="13">
    <location>
        <begin position="447"/>
        <end position="468"/>
    </location>
</feature>
<dbReference type="PANTHER" id="PTHR12162">
    <property type="entry name" value="NIBRIN-RELATED"/>
    <property type="match status" value="1"/>
</dbReference>
<feature type="compositionally biased region" description="Polar residues" evidence="13">
    <location>
        <begin position="762"/>
        <end position="773"/>
    </location>
</feature>
<comment type="similarity">
    <text evidence="11">Belongs to the Nibrin family.</text>
</comment>
<keyword evidence="6" id="KW-0779">Telomere</keyword>
<evidence type="ECO:0000256" key="1">
    <source>
        <dbReference type="ARBA" id="ARBA00004322"/>
    </source>
</evidence>
<feature type="region of interest" description="Disordered" evidence="13">
    <location>
        <begin position="720"/>
        <end position="743"/>
    </location>
</feature>
<keyword evidence="9" id="KW-0469">Meiosis</keyword>
<dbReference type="SUPFAM" id="SSF52113">
    <property type="entry name" value="BRCT domain"/>
    <property type="match status" value="1"/>
</dbReference>
<feature type="domain" description="FHA" evidence="15">
    <location>
        <begin position="22"/>
        <end position="70"/>
    </location>
</feature>
<dbReference type="Gene3D" id="3.40.50.10980">
    <property type="entry name" value="Nibrin, BRCT2 domain"/>
    <property type="match status" value="1"/>
</dbReference>
<dbReference type="InterPro" id="IPR040227">
    <property type="entry name" value="Nibrin-rel"/>
</dbReference>
<feature type="transmembrane region" description="Helical" evidence="14">
    <location>
        <begin position="922"/>
        <end position="943"/>
    </location>
</feature>
<feature type="compositionally biased region" description="Low complexity" evidence="13">
    <location>
        <begin position="529"/>
        <end position="546"/>
    </location>
</feature>
<evidence type="ECO:0000256" key="7">
    <source>
        <dbReference type="ARBA" id="ARBA00023204"/>
    </source>
</evidence>
<dbReference type="AlphaFoldDB" id="A0AAR2K9T4"/>
<organism evidence="16 17">
    <name type="scientific">Pygocentrus nattereri</name>
    <name type="common">Red-bellied piranha</name>
    <dbReference type="NCBI Taxonomy" id="42514"/>
    <lineage>
        <taxon>Eukaryota</taxon>
        <taxon>Metazoa</taxon>
        <taxon>Chordata</taxon>
        <taxon>Craniata</taxon>
        <taxon>Vertebrata</taxon>
        <taxon>Euteleostomi</taxon>
        <taxon>Actinopterygii</taxon>
        <taxon>Neopterygii</taxon>
        <taxon>Teleostei</taxon>
        <taxon>Ostariophysi</taxon>
        <taxon>Characiformes</taxon>
        <taxon>Characoidei</taxon>
        <taxon>Pygocentrus</taxon>
    </lineage>
</organism>
<feature type="coiled-coil region" evidence="12">
    <location>
        <begin position="806"/>
        <end position="833"/>
    </location>
</feature>
<feature type="compositionally biased region" description="Basic and acidic residues" evidence="13">
    <location>
        <begin position="692"/>
        <end position="703"/>
    </location>
</feature>
<keyword evidence="4" id="KW-0158">Chromosome</keyword>
<dbReference type="SMART" id="SM00240">
    <property type="entry name" value="FHA"/>
    <property type="match status" value="1"/>
</dbReference>
<dbReference type="InterPro" id="IPR008984">
    <property type="entry name" value="SMAD_FHA_dom_sf"/>
</dbReference>
<keyword evidence="14" id="KW-1133">Transmembrane helix</keyword>
<evidence type="ECO:0000313" key="17">
    <source>
        <dbReference type="Proteomes" id="UP001501920"/>
    </source>
</evidence>
<name>A0AAR2K9T4_PYGNA</name>
<evidence type="ECO:0000256" key="10">
    <source>
        <dbReference type="ARBA" id="ARBA00023306"/>
    </source>
</evidence>
<dbReference type="Pfam" id="PF00498">
    <property type="entry name" value="FHA"/>
    <property type="match status" value="1"/>
</dbReference>
<dbReference type="InterPro" id="IPR001357">
    <property type="entry name" value="BRCT_dom"/>
</dbReference>
<dbReference type="InterPro" id="IPR036420">
    <property type="entry name" value="BRCT_dom_sf"/>
</dbReference>
<keyword evidence="7" id="KW-0234">DNA repair</keyword>
<dbReference type="Gene3D" id="2.60.200.20">
    <property type="match status" value="1"/>
</dbReference>
<comment type="subcellular location">
    <subcellularLocation>
        <location evidence="2">Chromosome</location>
        <location evidence="2">Telomere</location>
    </subcellularLocation>
    <subcellularLocation>
        <location evidence="1">Nucleus</location>
        <location evidence="1">PML body</location>
    </subcellularLocation>
</comment>
<dbReference type="Gene3D" id="3.40.50.10190">
    <property type="entry name" value="BRCT domain"/>
    <property type="match status" value="1"/>
</dbReference>
<dbReference type="GO" id="GO:0003684">
    <property type="term" value="F:damaged DNA binding"/>
    <property type="evidence" value="ECO:0007669"/>
    <property type="project" value="TreeGrafter"/>
</dbReference>
<dbReference type="InterPro" id="IPR016592">
    <property type="entry name" value="Nibrin_met"/>
</dbReference>
<feature type="transmembrane region" description="Helical" evidence="14">
    <location>
        <begin position="976"/>
        <end position="999"/>
    </location>
</feature>
<feature type="compositionally biased region" description="Basic and acidic residues" evidence="13">
    <location>
        <begin position="422"/>
        <end position="442"/>
    </location>
</feature>
<dbReference type="GO" id="GO:0000723">
    <property type="term" value="P:telomere maintenance"/>
    <property type="evidence" value="ECO:0007669"/>
    <property type="project" value="InterPro"/>
</dbReference>
<dbReference type="PIRSF" id="PIRSF011869">
    <property type="entry name" value="Nibrin_animal"/>
    <property type="match status" value="1"/>
</dbReference>
<feature type="transmembrane region" description="Helical" evidence="14">
    <location>
        <begin position="893"/>
        <end position="915"/>
    </location>
</feature>
<evidence type="ECO:0000256" key="6">
    <source>
        <dbReference type="ARBA" id="ARBA00022895"/>
    </source>
</evidence>